<organism evidence="6 7">
    <name type="scientific">Orbilia oligospora</name>
    <name type="common">Nematode-trapping fungus</name>
    <name type="synonym">Arthrobotrys oligospora</name>
    <dbReference type="NCBI Taxonomy" id="2813651"/>
    <lineage>
        <taxon>Eukaryota</taxon>
        <taxon>Fungi</taxon>
        <taxon>Dikarya</taxon>
        <taxon>Ascomycota</taxon>
        <taxon>Pezizomycotina</taxon>
        <taxon>Orbiliomycetes</taxon>
        <taxon>Orbiliales</taxon>
        <taxon>Orbiliaceae</taxon>
        <taxon>Orbilia</taxon>
    </lineage>
</organism>
<accession>A0A7C8JPY1</accession>
<evidence type="ECO:0000256" key="2">
    <source>
        <dbReference type="ARBA" id="ARBA00022692"/>
    </source>
</evidence>
<evidence type="ECO:0000256" key="4">
    <source>
        <dbReference type="ARBA" id="ARBA00023136"/>
    </source>
</evidence>
<sequence>MSHRNTEAIKAATVEMSEILEQTGKLTAENRKEAKLMSQIAINTQKDGQSMKIIAILTMIFLPGSFVSSVFGWNIISFDVSEDGSQSLVISKGGLQIFLISFFTFTIVTISGCWIWIWVWNSQKSLTLANADIQRSGEDEKAVEEDSP</sequence>
<dbReference type="SUPFAM" id="SSF144083">
    <property type="entry name" value="Magnesium transport protein CorA, transmembrane region"/>
    <property type="match status" value="1"/>
</dbReference>
<keyword evidence="2 5" id="KW-0812">Transmembrane</keyword>
<feature type="transmembrane region" description="Helical" evidence="5">
    <location>
        <begin position="53"/>
        <end position="76"/>
    </location>
</feature>
<protein>
    <submittedName>
        <fullName evidence="6">Uncharacterized protein</fullName>
    </submittedName>
</protein>
<keyword evidence="3 5" id="KW-1133">Transmembrane helix</keyword>
<evidence type="ECO:0000313" key="6">
    <source>
        <dbReference type="EMBL" id="KAF3136158.1"/>
    </source>
</evidence>
<dbReference type="Proteomes" id="UP000480548">
    <property type="component" value="Unassembled WGS sequence"/>
</dbReference>
<evidence type="ECO:0000256" key="5">
    <source>
        <dbReference type="SAM" id="Phobius"/>
    </source>
</evidence>
<dbReference type="Gene3D" id="1.20.58.340">
    <property type="entry name" value="Magnesium transport protein CorA, transmembrane region"/>
    <property type="match status" value="1"/>
</dbReference>
<keyword evidence="4 5" id="KW-0472">Membrane</keyword>
<comment type="caution">
    <text evidence="6">The sequence shown here is derived from an EMBL/GenBank/DDBJ whole genome shotgun (WGS) entry which is preliminary data.</text>
</comment>
<dbReference type="AlphaFoldDB" id="A0A7C8JPY1"/>
<evidence type="ECO:0000256" key="1">
    <source>
        <dbReference type="ARBA" id="ARBA00004141"/>
    </source>
</evidence>
<evidence type="ECO:0000313" key="7">
    <source>
        <dbReference type="Proteomes" id="UP000480548"/>
    </source>
</evidence>
<reference evidence="6 7" key="1">
    <citation type="submission" date="2019-06" db="EMBL/GenBank/DDBJ databases">
        <authorList>
            <person name="Palmer J.M."/>
        </authorList>
    </citation>
    <scope>NUCLEOTIDE SEQUENCE [LARGE SCALE GENOMIC DNA]</scope>
    <source>
        <strain evidence="6 7">TWF703</strain>
    </source>
</reference>
<comment type="subcellular location">
    <subcellularLocation>
        <location evidence="1">Membrane</location>
        <topology evidence="1">Multi-pass membrane protein</topology>
    </subcellularLocation>
</comment>
<evidence type="ECO:0000256" key="3">
    <source>
        <dbReference type="ARBA" id="ARBA00022989"/>
    </source>
</evidence>
<proteinExistence type="predicted"/>
<feature type="transmembrane region" description="Helical" evidence="5">
    <location>
        <begin position="96"/>
        <end position="119"/>
    </location>
</feature>
<dbReference type="EMBL" id="WIQZ01000030">
    <property type="protein sequence ID" value="KAF3136158.1"/>
    <property type="molecule type" value="Genomic_DNA"/>
</dbReference>
<dbReference type="GO" id="GO:0016020">
    <property type="term" value="C:membrane"/>
    <property type="evidence" value="ECO:0007669"/>
    <property type="project" value="UniProtKB-SubCell"/>
</dbReference>
<dbReference type="InterPro" id="IPR045863">
    <property type="entry name" value="CorA_TM1_TM2"/>
</dbReference>
<gene>
    <name evidence="6" type="ORF">TWF703_005803</name>
</gene>
<name>A0A7C8JPY1_ORBOL</name>